<dbReference type="Gene3D" id="3.90.280.10">
    <property type="entry name" value="PEBP-like"/>
    <property type="match status" value="1"/>
</dbReference>
<accession>A0A9N9ZWH7</accession>
<dbReference type="CDD" id="cd00866">
    <property type="entry name" value="PEBP_euk"/>
    <property type="match status" value="1"/>
</dbReference>
<gene>
    <name evidence="2" type="ORF">BEMITA_LOCUS511</name>
</gene>
<keyword evidence="1" id="KW-0732">Signal</keyword>
<dbReference type="InterPro" id="IPR008914">
    <property type="entry name" value="PEBP"/>
</dbReference>
<dbReference type="InterPro" id="IPR036610">
    <property type="entry name" value="PEBP-like_sf"/>
</dbReference>
<dbReference type="OrthoDB" id="2506647at2759"/>
<organism evidence="2 3">
    <name type="scientific">Bemisia tabaci</name>
    <name type="common">Sweetpotato whitefly</name>
    <name type="synonym">Aleurodes tabaci</name>
    <dbReference type="NCBI Taxonomy" id="7038"/>
    <lineage>
        <taxon>Eukaryota</taxon>
        <taxon>Metazoa</taxon>
        <taxon>Ecdysozoa</taxon>
        <taxon>Arthropoda</taxon>
        <taxon>Hexapoda</taxon>
        <taxon>Insecta</taxon>
        <taxon>Pterygota</taxon>
        <taxon>Neoptera</taxon>
        <taxon>Paraneoptera</taxon>
        <taxon>Hemiptera</taxon>
        <taxon>Sternorrhyncha</taxon>
        <taxon>Aleyrodoidea</taxon>
        <taxon>Aleyrodidae</taxon>
        <taxon>Aleyrodinae</taxon>
        <taxon>Bemisia</taxon>
    </lineage>
</organism>
<evidence type="ECO:0000313" key="2">
    <source>
        <dbReference type="EMBL" id="CAH0380796.1"/>
    </source>
</evidence>
<proteinExistence type="predicted"/>
<keyword evidence="3" id="KW-1185">Reference proteome</keyword>
<protein>
    <recommendedName>
        <fullName evidence="4">Phosphatidylethanolamine-binding protein</fullName>
    </recommendedName>
</protein>
<sequence>MTSSSAERCLNFILLVLLKKATTLVDRSPEDIKHACEKACVVPDVLPFAPRDIVKVKYFHGFIANLGNKLITNDVHIPPNIMDWPTKNNTYYTIVFVGPDEPSAAAASKSQIIYWLKSNIYEQRYMETGDTIVEYTTPEPLKGTSWHRYVYVVYEQPHGNMTIHMEIINSNSSSDPARAKFSAQAFAMKHKLGDALAVNFFIFEWREDFFEPLSLTPEDTTRSNGSECAFVMKAVPRTTTTTARPTLFSRTYIV</sequence>
<dbReference type="PANTHER" id="PTHR11362:SF82">
    <property type="entry name" value="PHOSPHATIDYLETHANOLAMINE-BINDING PROTEIN 4"/>
    <property type="match status" value="1"/>
</dbReference>
<dbReference type="EMBL" id="OU963862">
    <property type="protein sequence ID" value="CAH0380796.1"/>
    <property type="molecule type" value="Genomic_DNA"/>
</dbReference>
<dbReference type="InterPro" id="IPR035810">
    <property type="entry name" value="PEBP_euk"/>
</dbReference>
<dbReference type="PANTHER" id="PTHR11362">
    <property type="entry name" value="PHOSPHATIDYLETHANOLAMINE-BINDING PROTEIN"/>
    <property type="match status" value="1"/>
</dbReference>
<evidence type="ECO:0000313" key="3">
    <source>
        <dbReference type="Proteomes" id="UP001152759"/>
    </source>
</evidence>
<feature type="signal peptide" evidence="1">
    <location>
        <begin position="1"/>
        <end position="23"/>
    </location>
</feature>
<reference evidence="2" key="1">
    <citation type="submission" date="2021-12" db="EMBL/GenBank/DDBJ databases">
        <authorList>
            <person name="King R."/>
        </authorList>
    </citation>
    <scope>NUCLEOTIDE SEQUENCE</scope>
</reference>
<evidence type="ECO:0008006" key="4">
    <source>
        <dbReference type="Google" id="ProtNLM"/>
    </source>
</evidence>
<name>A0A9N9ZWH7_BEMTA</name>
<dbReference type="SUPFAM" id="SSF49777">
    <property type="entry name" value="PEBP-like"/>
    <property type="match status" value="1"/>
</dbReference>
<dbReference type="Proteomes" id="UP001152759">
    <property type="component" value="Chromosome 1"/>
</dbReference>
<dbReference type="AlphaFoldDB" id="A0A9N9ZWH7"/>
<dbReference type="Pfam" id="PF01161">
    <property type="entry name" value="PBP"/>
    <property type="match status" value="1"/>
</dbReference>
<dbReference type="KEGG" id="btab:109039580"/>
<feature type="chain" id="PRO_5040318291" description="Phosphatidylethanolamine-binding protein" evidence="1">
    <location>
        <begin position="24"/>
        <end position="254"/>
    </location>
</feature>
<evidence type="ECO:0000256" key="1">
    <source>
        <dbReference type="SAM" id="SignalP"/>
    </source>
</evidence>